<gene>
    <name evidence="1" type="ORF">HJG60_010066</name>
</gene>
<dbReference type="Proteomes" id="UP000664940">
    <property type="component" value="Unassembled WGS sequence"/>
</dbReference>
<comment type="caution">
    <text evidence="1">The sequence shown here is derived from an EMBL/GenBank/DDBJ whole genome shotgun (WGS) entry which is preliminary data.</text>
</comment>
<sequence length="148" mass="16470">MRIPVFHLLSRSGDPPRALCCAGSVGLETREEGHTAPAPSVHCSGARPFSAPLLACVCPAGRWGDPRGTPPLWEGPQLHSPPVTLNAKQMQLKKTQVFRCRLYPHIWTKEEKSKMKKKKSPANTVPPQMTFRDASFLWFLWVVPAFGQ</sequence>
<proteinExistence type="predicted"/>
<dbReference type="EMBL" id="JABVXQ010000003">
    <property type="protein sequence ID" value="KAF6119591.1"/>
    <property type="molecule type" value="Genomic_DNA"/>
</dbReference>
<evidence type="ECO:0000313" key="2">
    <source>
        <dbReference type="Proteomes" id="UP000664940"/>
    </source>
</evidence>
<protein>
    <submittedName>
        <fullName evidence="1">Uncharacterized protein</fullName>
    </submittedName>
</protein>
<evidence type="ECO:0000313" key="1">
    <source>
        <dbReference type="EMBL" id="KAF6119591.1"/>
    </source>
</evidence>
<dbReference type="AlphaFoldDB" id="A0A834EJJ8"/>
<name>A0A834EJJ8_9CHIR</name>
<organism evidence="1 2">
    <name type="scientific">Phyllostomus discolor</name>
    <name type="common">pale spear-nosed bat</name>
    <dbReference type="NCBI Taxonomy" id="89673"/>
    <lineage>
        <taxon>Eukaryota</taxon>
        <taxon>Metazoa</taxon>
        <taxon>Chordata</taxon>
        <taxon>Craniata</taxon>
        <taxon>Vertebrata</taxon>
        <taxon>Euteleostomi</taxon>
        <taxon>Mammalia</taxon>
        <taxon>Eutheria</taxon>
        <taxon>Laurasiatheria</taxon>
        <taxon>Chiroptera</taxon>
        <taxon>Yangochiroptera</taxon>
        <taxon>Phyllostomidae</taxon>
        <taxon>Phyllostominae</taxon>
        <taxon>Phyllostomus</taxon>
    </lineage>
</organism>
<accession>A0A834EJJ8</accession>
<reference evidence="1 2" key="1">
    <citation type="journal article" date="2020" name="Nature">
        <title>Six reference-quality genomes reveal evolution of bat adaptations.</title>
        <authorList>
            <person name="Jebb D."/>
            <person name="Huang Z."/>
            <person name="Pippel M."/>
            <person name="Hughes G.M."/>
            <person name="Lavrichenko K."/>
            <person name="Devanna P."/>
            <person name="Winkler S."/>
            <person name="Jermiin L.S."/>
            <person name="Skirmuntt E.C."/>
            <person name="Katzourakis A."/>
            <person name="Burkitt-Gray L."/>
            <person name="Ray D.A."/>
            <person name="Sullivan K.A.M."/>
            <person name="Roscito J.G."/>
            <person name="Kirilenko B.M."/>
            <person name="Davalos L.M."/>
            <person name="Corthals A.P."/>
            <person name="Power M.L."/>
            <person name="Jones G."/>
            <person name="Ransome R.D."/>
            <person name="Dechmann D.K.N."/>
            <person name="Locatelli A.G."/>
            <person name="Puechmaille S.J."/>
            <person name="Fedrigo O."/>
            <person name="Jarvis E.D."/>
            <person name="Hiller M."/>
            <person name="Vernes S.C."/>
            <person name="Myers E.W."/>
            <person name="Teeling E.C."/>
        </authorList>
    </citation>
    <scope>NUCLEOTIDE SEQUENCE [LARGE SCALE GENOMIC DNA]</scope>
    <source>
        <strain evidence="1">Bat1K_MPI-CBG_1</strain>
    </source>
</reference>